<evidence type="ECO:0000313" key="2">
    <source>
        <dbReference type="Proteomes" id="UP000607559"/>
    </source>
</evidence>
<comment type="caution">
    <text evidence="1">The sequence shown here is derived from an EMBL/GenBank/DDBJ whole genome shotgun (WGS) entry which is preliminary data.</text>
</comment>
<reference evidence="1" key="1">
    <citation type="journal article" date="2014" name="Int. J. Syst. Evol. Microbiol.">
        <title>Complete genome sequence of Corynebacterium casei LMG S-19264T (=DSM 44701T), isolated from a smear-ripened cheese.</title>
        <authorList>
            <consortium name="US DOE Joint Genome Institute (JGI-PGF)"/>
            <person name="Walter F."/>
            <person name="Albersmeier A."/>
            <person name="Kalinowski J."/>
            <person name="Ruckert C."/>
        </authorList>
    </citation>
    <scope>NUCLEOTIDE SEQUENCE</scope>
    <source>
        <strain evidence="1">CGMCC 1.15448</strain>
    </source>
</reference>
<dbReference type="RefSeq" id="WP_188933428.1">
    <property type="nucleotide sequence ID" value="NZ_BMJC01000003.1"/>
</dbReference>
<dbReference type="EMBL" id="BMJC01000003">
    <property type="protein sequence ID" value="GGB06296.1"/>
    <property type="molecule type" value="Genomic_DNA"/>
</dbReference>
<gene>
    <name evidence="1" type="ORF">GCM10011511_32120</name>
</gene>
<accession>A0A8J2UEN8</accession>
<dbReference type="Gene3D" id="3.90.550.10">
    <property type="entry name" value="Spore Coat Polysaccharide Biosynthesis Protein SpsA, Chain A"/>
    <property type="match status" value="1"/>
</dbReference>
<organism evidence="1 2">
    <name type="scientific">Puia dinghuensis</name>
    <dbReference type="NCBI Taxonomy" id="1792502"/>
    <lineage>
        <taxon>Bacteria</taxon>
        <taxon>Pseudomonadati</taxon>
        <taxon>Bacteroidota</taxon>
        <taxon>Chitinophagia</taxon>
        <taxon>Chitinophagales</taxon>
        <taxon>Chitinophagaceae</taxon>
        <taxon>Puia</taxon>
    </lineage>
</organism>
<evidence type="ECO:0000313" key="1">
    <source>
        <dbReference type="EMBL" id="GGB06296.1"/>
    </source>
</evidence>
<name>A0A8J2UEN8_9BACT</name>
<dbReference type="Proteomes" id="UP000607559">
    <property type="component" value="Unassembled WGS sequence"/>
</dbReference>
<reference evidence="1" key="2">
    <citation type="submission" date="2020-09" db="EMBL/GenBank/DDBJ databases">
        <authorList>
            <person name="Sun Q."/>
            <person name="Zhou Y."/>
        </authorList>
    </citation>
    <scope>NUCLEOTIDE SEQUENCE</scope>
    <source>
        <strain evidence="1">CGMCC 1.15448</strain>
    </source>
</reference>
<evidence type="ECO:0008006" key="3">
    <source>
        <dbReference type="Google" id="ProtNLM"/>
    </source>
</evidence>
<protein>
    <recommendedName>
        <fullName evidence="3">Nucleotide-diphospho-sugar transferase domain-containing protein</fullName>
    </recommendedName>
</protein>
<keyword evidence="2" id="KW-1185">Reference proteome</keyword>
<dbReference type="InterPro" id="IPR029044">
    <property type="entry name" value="Nucleotide-diphossugar_trans"/>
</dbReference>
<dbReference type="SUPFAM" id="SSF53448">
    <property type="entry name" value="Nucleotide-diphospho-sugar transferases"/>
    <property type="match status" value="1"/>
</dbReference>
<proteinExistence type="predicted"/>
<dbReference type="AlphaFoldDB" id="A0A8J2UEN8"/>
<sequence length="362" mass="41390">MFYTAAWCTSDESTFRRQLPLELLGESLKRFGSSIPFHIVLLEGIELLSAGYLRMLEEMGFTVIDYSAGFASIVAAYPNIDAQHSRYERNCLLRWLAFRELFEGHPDKPAQFWHLDSDILLHVSLDELARDTAGKTFMLQGCPVLLTVSDQGWFDIYEANLRELDRDPAGYSAAAAAEKALCRANDRMLANNSFYRNPIGHDQDLLEYLISSRRLPQDDRSVIYRSDLFFIENPLSLNVGGFDNQGEANLHFEMKEDGKILAGKKQVPFMHYQNNFARYAQVYLVLKQWHVPEGVIRMLLRYQIDEARFGTTLAFRVLSKLWFGSHPAWGRSVVMKRLSAGVNGQTPADVLNFLTLYSSFRS</sequence>